<keyword evidence="4" id="KW-1185">Reference proteome</keyword>
<accession>A0A383VG28</accession>
<proteinExistence type="predicted"/>
<evidence type="ECO:0000256" key="1">
    <source>
        <dbReference type="SAM" id="MobiDB-lite"/>
    </source>
</evidence>
<keyword evidence="2" id="KW-0812">Transmembrane</keyword>
<evidence type="ECO:0000313" key="3">
    <source>
        <dbReference type="EMBL" id="SZX64151.1"/>
    </source>
</evidence>
<protein>
    <submittedName>
        <fullName evidence="3">Uncharacterized protein</fullName>
    </submittedName>
</protein>
<dbReference type="EMBL" id="FNXT01000373">
    <property type="protein sequence ID" value="SZX64151.1"/>
    <property type="molecule type" value="Genomic_DNA"/>
</dbReference>
<reference evidence="3 4" key="1">
    <citation type="submission" date="2016-10" db="EMBL/GenBank/DDBJ databases">
        <authorList>
            <person name="Cai Z."/>
        </authorList>
    </citation>
    <scope>NUCLEOTIDE SEQUENCE [LARGE SCALE GENOMIC DNA]</scope>
</reference>
<evidence type="ECO:0000313" key="4">
    <source>
        <dbReference type="Proteomes" id="UP000256970"/>
    </source>
</evidence>
<dbReference type="Proteomes" id="UP000256970">
    <property type="component" value="Unassembled WGS sequence"/>
</dbReference>
<dbReference type="AlphaFoldDB" id="A0A383VG28"/>
<organism evidence="3 4">
    <name type="scientific">Tetradesmus obliquus</name>
    <name type="common">Green alga</name>
    <name type="synonym">Acutodesmus obliquus</name>
    <dbReference type="NCBI Taxonomy" id="3088"/>
    <lineage>
        <taxon>Eukaryota</taxon>
        <taxon>Viridiplantae</taxon>
        <taxon>Chlorophyta</taxon>
        <taxon>core chlorophytes</taxon>
        <taxon>Chlorophyceae</taxon>
        <taxon>CS clade</taxon>
        <taxon>Sphaeropleales</taxon>
        <taxon>Scenedesmaceae</taxon>
        <taxon>Tetradesmus</taxon>
    </lineage>
</organism>
<evidence type="ECO:0000256" key="2">
    <source>
        <dbReference type="SAM" id="Phobius"/>
    </source>
</evidence>
<gene>
    <name evidence="3" type="ORF">BQ4739_LOCUS4672</name>
</gene>
<keyword evidence="2" id="KW-1133">Transmembrane helix</keyword>
<sequence length="119" mass="14161">MVSTRASQRRGRQDDSSSSYAEYCKQQEQQLQEDRAMIDTYRKQWQESKGFWHAVWRHIWDVLWWLMHVCGLNMVDYEERVLVLLAFVAVLVLILVGAYKQSTQLVHMLQQLVTSRLQS</sequence>
<name>A0A383VG28_TETOB</name>
<feature type="transmembrane region" description="Helical" evidence="2">
    <location>
        <begin position="81"/>
        <end position="99"/>
    </location>
</feature>
<feature type="region of interest" description="Disordered" evidence="1">
    <location>
        <begin position="1"/>
        <end position="21"/>
    </location>
</feature>
<keyword evidence="2" id="KW-0472">Membrane</keyword>